<dbReference type="Proteomes" id="UP001054945">
    <property type="component" value="Unassembled WGS sequence"/>
</dbReference>
<dbReference type="AlphaFoldDB" id="A0AAV4WXT7"/>
<keyword evidence="2" id="KW-1185">Reference proteome</keyword>
<organism evidence="1 2">
    <name type="scientific">Caerostris extrusa</name>
    <name type="common">Bark spider</name>
    <name type="synonym">Caerostris bankana</name>
    <dbReference type="NCBI Taxonomy" id="172846"/>
    <lineage>
        <taxon>Eukaryota</taxon>
        <taxon>Metazoa</taxon>
        <taxon>Ecdysozoa</taxon>
        <taxon>Arthropoda</taxon>
        <taxon>Chelicerata</taxon>
        <taxon>Arachnida</taxon>
        <taxon>Araneae</taxon>
        <taxon>Araneomorphae</taxon>
        <taxon>Entelegynae</taxon>
        <taxon>Araneoidea</taxon>
        <taxon>Araneidae</taxon>
        <taxon>Caerostris</taxon>
    </lineage>
</organism>
<accession>A0AAV4WXT7</accession>
<name>A0AAV4WXT7_CAEEX</name>
<dbReference type="EMBL" id="BPLR01016839">
    <property type="protein sequence ID" value="GIY86750.1"/>
    <property type="molecule type" value="Genomic_DNA"/>
</dbReference>
<comment type="caution">
    <text evidence="1">The sequence shown here is derived from an EMBL/GenBank/DDBJ whole genome shotgun (WGS) entry which is preliminary data.</text>
</comment>
<gene>
    <name evidence="1" type="ORF">CEXT_187511</name>
</gene>
<reference evidence="1 2" key="1">
    <citation type="submission" date="2021-06" db="EMBL/GenBank/DDBJ databases">
        <title>Caerostris extrusa draft genome.</title>
        <authorList>
            <person name="Kono N."/>
            <person name="Arakawa K."/>
        </authorList>
    </citation>
    <scope>NUCLEOTIDE SEQUENCE [LARGE SCALE GENOMIC DNA]</scope>
</reference>
<evidence type="ECO:0000313" key="1">
    <source>
        <dbReference type="EMBL" id="GIY86750.1"/>
    </source>
</evidence>
<proteinExistence type="predicted"/>
<protein>
    <submittedName>
        <fullName evidence="1">Uncharacterized protein</fullName>
    </submittedName>
</protein>
<sequence length="112" mass="12697">MFLEVKGCKIEEPPPWRLTKRCGWGRNDDVIWQIHPLGSTCDSLGGNKCPGCGSADALPSHQLRALKTRGPSGKGFSKRNLSLQRVDNGRHRFVPYVLARTFLYFTEAEYFR</sequence>
<evidence type="ECO:0000313" key="2">
    <source>
        <dbReference type="Proteomes" id="UP001054945"/>
    </source>
</evidence>